<proteinExistence type="predicted"/>
<gene>
    <name evidence="1" type="ORF">MTTB_00970</name>
</gene>
<dbReference type="GeneID" id="80789976"/>
<reference evidence="1 2" key="1">
    <citation type="submission" date="2022-04" db="EMBL/GenBank/DDBJ databases">
        <title>Complete genome of Methanothermobacter tenebrarum strain RMAS.</title>
        <authorList>
            <person name="Nakamura K."/>
            <person name="Oshima K."/>
            <person name="Hattori M."/>
            <person name="Kamagata Y."/>
            <person name="Takamizawa K."/>
        </authorList>
    </citation>
    <scope>NUCLEOTIDE SEQUENCE [LARGE SCALE GENOMIC DNA]</scope>
    <source>
        <strain evidence="1 2">RMAS</strain>
    </source>
</reference>
<dbReference type="RefSeq" id="WP_282570361.1">
    <property type="nucleotide sequence ID" value="NZ_AP025698.1"/>
</dbReference>
<evidence type="ECO:0000313" key="1">
    <source>
        <dbReference type="EMBL" id="BDH78718.1"/>
    </source>
</evidence>
<sequence>MKKTEAYDIKTTPAVVTDEDIRVIGVCPNKETLKDALREAGVS</sequence>
<protein>
    <recommendedName>
        <fullName evidence="3">Thioredoxin-like fold domain-containing protein</fullName>
    </recommendedName>
</protein>
<accession>A0ABM7YBN1</accession>
<dbReference type="Proteomes" id="UP000831817">
    <property type="component" value="Chromosome"/>
</dbReference>
<evidence type="ECO:0000313" key="2">
    <source>
        <dbReference type="Proteomes" id="UP000831817"/>
    </source>
</evidence>
<keyword evidence="2" id="KW-1185">Reference proteome</keyword>
<organism evidence="1 2">
    <name type="scientific">Methanothermobacter tenebrarum</name>
    <dbReference type="NCBI Taxonomy" id="680118"/>
    <lineage>
        <taxon>Archaea</taxon>
        <taxon>Methanobacteriati</taxon>
        <taxon>Methanobacteriota</taxon>
        <taxon>Methanomada group</taxon>
        <taxon>Methanobacteria</taxon>
        <taxon>Methanobacteriales</taxon>
        <taxon>Methanobacteriaceae</taxon>
        <taxon>Methanothermobacter</taxon>
    </lineage>
</organism>
<name>A0ABM7YBN1_9EURY</name>
<evidence type="ECO:0008006" key="3">
    <source>
        <dbReference type="Google" id="ProtNLM"/>
    </source>
</evidence>
<dbReference type="EMBL" id="AP025698">
    <property type="protein sequence ID" value="BDH78718.1"/>
    <property type="molecule type" value="Genomic_DNA"/>
</dbReference>